<dbReference type="SUPFAM" id="SSF56091">
    <property type="entry name" value="DNA ligase/mRNA capping enzyme, catalytic domain"/>
    <property type="match status" value="1"/>
</dbReference>
<accession>K2S1N2</accession>
<dbReference type="EMBL" id="AHHD01000170">
    <property type="protein sequence ID" value="EKG18897.1"/>
    <property type="molecule type" value="Genomic_DNA"/>
</dbReference>
<keyword evidence="3" id="KW-0547">Nucleotide-binding</keyword>
<dbReference type="Gene3D" id="3.30.470.30">
    <property type="entry name" value="DNA ligase/mRNA capping enzyme"/>
    <property type="match status" value="1"/>
</dbReference>
<dbReference type="HOGENOM" id="CLU_004299_3_0_1"/>
<dbReference type="SUPFAM" id="SSF50249">
    <property type="entry name" value="Nucleic acid-binding proteins"/>
    <property type="match status" value="1"/>
</dbReference>
<dbReference type="Pfam" id="PF01068">
    <property type="entry name" value="DNA_ligase_A_M"/>
    <property type="match status" value="1"/>
</dbReference>
<keyword evidence="4" id="KW-0067">ATP-binding</keyword>
<dbReference type="Proteomes" id="UP000007129">
    <property type="component" value="Unassembled WGS sequence"/>
</dbReference>
<evidence type="ECO:0000256" key="3">
    <source>
        <dbReference type="ARBA" id="ARBA00022741"/>
    </source>
</evidence>
<feature type="compositionally biased region" description="Polar residues" evidence="6">
    <location>
        <begin position="689"/>
        <end position="703"/>
    </location>
</feature>
<dbReference type="InterPro" id="IPR036599">
    <property type="entry name" value="DNA_ligase_N_sf"/>
</dbReference>
<keyword evidence="5" id="KW-0539">Nucleus</keyword>
<dbReference type="GO" id="GO:0006297">
    <property type="term" value="P:nucleotide-excision repair, DNA gap filling"/>
    <property type="evidence" value="ECO:0007669"/>
    <property type="project" value="TreeGrafter"/>
</dbReference>
<keyword evidence="2 8" id="KW-0436">Ligase</keyword>
<evidence type="ECO:0000259" key="7">
    <source>
        <dbReference type="PROSITE" id="PS50160"/>
    </source>
</evidence>
<name>K2S1N2_MACPH</name>
<evidence type="ECO:0000256" key="5">
    <source>
        <dbReference type="ARBA" id="ARBA00023242"/>
    </source>
</evidence>
<feature type="region of interest" description="Disordered" evidence="6">
    <location>
        <begin position="680"/>
        <end position="737"/>
    </location>
</feature>
<dbReference type="InterPro" id="IPR012310">
    <property type="entry name" value="DNA_ligase_ATP-dep_cent"/>
</dbReference>
<dbReference type="PANTHER" id="PTHR45997">
    <property type="entry name" value="DNA LIGASE 4"/>
    <property type="match status" value="1"/>
</dbReference>
<dbReference type="InterPro" id="IPR012308">
    <property type="entry name" value="DNA_ligase_ATP-dep_N"/>
</dbReference>
<evidence type="ECO:0000256" key="1">
    <source>
        <dbReference type="ARBA" id="ARBA00007572"/>
    </source>
</evidence>
<dbReference type="InParanoid" id="K2S1N2"/>
<dbReference type="GO" id="GO:0006310">
    <property type="term" value="P:DNA recombination"/>
    <property type="evidence" value="ECO:0007669"/>
    <property type="project" value="InterPro"/>
</dbReference>
<gene>
    <name evidence="8" type="ORF">MPH_03913</name>
</gene>
<evidence type="ECO:0000313" key="8">
    <source>
        <dbReference type="EMBL" id="EKG18897.1"/>
    </source>
</evidence>
<dbReference type="AlphaFoldDB" id="K2S1N2"/>
<feature type="compositionally biased region" description="Polar residues" evidence="6">
    <location>
        <begin position="721"/>
        <end position="733"/>
    </location>
</feature>
<dbReference type="GO" id="GO:0005524">
    <property type="term" value="F:ATP binding"/>
    <property type="evidence" value="ECO:0007669"/>
    <property type="project" value="UniProtKB-KW"/>
</dbReference>
<evidence type="ECO:0000256" key="2">
    <source>
        <dbReference type="ARBA" id="ARBA00022598"/>
    </source>
</evidence>
<dbReference type="STRING" id="1126212.K2S1N2"/>
<dbReference type="InterPro" id="IPR012340">
    <property type="entry name" value="NA-bd_OB-fold"/>
</dbReference>
<evidence type="ECO:0000256" key="4">
    <source>
        <dbReference type="ARBA" id="ARBA00022840"/>
    </source>
</evidence>
<evidence type="ECO:0000256" key="6">
    <source>
        <dbReference type="SAM" id="MobiDB-lite"/>
    </source>
</evidence>
<dbReference type="Gene3D" id="1.10.3260.10">
    <property type="entry name" value="DNA ligase, ATP-dependent, N-terminal domain"/>
    <property type="match status" value="1"/>
</dbReference>
<dbReference type="PANTHER" id="PTHR45997:SF2">
    <property type="entry name" value="ATP DEPENDENT DNA LIGASE DOMAIN PROTEIN (AFU_ORTHOLOGUE AFUA_5G02430)"/>
    <property type="match status" value="1"/>
</dbReference>
<comment type="caution">
    <text evidence="8">The sequence shown here is derived from an EMBL/GenBank/DDBJ whole genome shotgun (WGS) entry which is preliminary data.</text>
</comment>
<dbReference type="GO" id="GO:0006303">
    <property type="term" value="P:double-strand break repair via nonhomologous end joining"/>
    <property type="evidence" value="ECO:0007669"/>
    <property type="project" value="TreeGrafter"/>
</dbReference>
<dbReference type="GO" id="GO:0003677">
    <property type="term" value="F:DNA binding"/>
    <property type="evidence" value="ECO:0007669"/>
    <property type="project" value="InterPro"/>
</dbReference>
<dbReference type="VEuPathDB" id="FungiDB:MPH_03913"/>
<proteinExistence type="inferred from homology"/>
<dbReference type="eggNOG" id="KOG0967">
    <property type="taxonomic scope" value="Eukaryota"/>
</dbReference>
<dbReference type="OrthoDB" id="2160351at2759"/>
<evidence type="ECO:0000313" key="9">
    <source>
        <dbReference type="Proteomes" id="UP000007129"/>
    </source>
</evidence>
<dbReference type="InterPro" id="IPR029710">
    <property type="entry name" value="LIG4"/>
</dbReference>
<dbReference type="Pfam" id="PF04675">
    <property type="entry name" value="DNA_ligase_A_N"/>
    <property type="match status" value="1"/>
</dbReference>
<dbReference type="Gene3D" id="2.40.50.140">
    <property type="entry name" value="Nucleic acid-binding proteins"/>
    <property type="match status" value="1"/>
</dbReference>
<comment type="similarity">
    <text evidence="1">Belongs to the ATP-dependent DNA ligase family.</text>
</comment>
<dbReference type="GO" id="GO:0032807">
    <property type="term" value="C:DNA ligase IV complex"/>
    <property type="evidence" value="ECO:0007669"/>
    <property type="project" value="TreeGrafter"/>
</dbReference>
<protein>
    <submittedName>
        <fullName evidence="8">DNA ligase ATP-dependent</fullName>
    </submittedName>
</protein>
<organism evidence="8 9">
    <name type="scientific">Macrophomina phaseolina (strain MS6)</name>
    <name type="common">Charcoal rot fungus</name>
    <dbReference type="NCBI Taxonomy" id="1126212"/>
    <lineage>
        <taxon>Eukaryota</taxon>
        <taxon>Fungi</taxon>
        <taxon>Dikarya</taxon>
        <taxon>Ascomycota</taxon>
        <taxon>Pezizomycotina</taxon>
        <taxon>Dothideomycetes</taxon>
        <taxon>Dothideomycetes incertae sedis</taxon>
        <taxon>Botryosphaeriales</taxon>
        <taxon>Botryosphaeriaceae</taxon>
        <taxon>Macrophomina</taxon>
    </lineage>
</organism>
<dbReference type="GO" id="GO:0003910">
    <property type="term" value="F:DNA ligase (ATP) activity"/>
    <property type="evidence" value="ECO:0007669"/>
    <property type="project" value="InterPro"/>
</dbReference>
<feature type="domain" description="ATP-dependent DNA ligase family profile" evidence="7">
    <location>
        <begin position="393"/>
        <end position="537"/>
    </location>
</feature>
<feature type="compositionally biased region" description="Basic and acidic residues" evidence="6">
    <location>
        <begin position="708"/>
        <end position="720"/>
    </location>
</feature>
<sequence length="765" mass="87111">MPFRFTWICDLLQAIEDIECRDPPYLPDRKRALLRNTTEHWFRKHRASLDRPDTDGAAILSTLLPHTRTDRVYSIKAPRMQQLIARCLFYGVSKVKELGRWKEPGAGDLGQCLAQIEKPHDWEPLPGPGLLTVEDVDAALADIAARCRFSSPAVQKTVAADVPTEILQPLLFRMHSREKKWFVRVMLKDFGRAVVDDLLILTEFHFMLPPLLRFQNDFAAAMALLKGPLANYHAKPDHLSQKLLLEQAAQHLKPKVGVKIGRPTWYKARSIKNCLQMVGDGTWVIERKYDGEFCEIHVDLGREDEIQIFSKNGKDATQDRKNLIPAIRDSLKIGTPGCQFRSQCILLGEMVVFNQLQNDVADFDKIRKHVSRSGSFLGTDRDSQPHPYENLMIYYFDILLVDDEVTMALPHNRRRKRLSQIVTKIDGRAKSVEWKVLDFSEGEAKKSLIYQFSVALTSRCEGLILKPNAAFFSLMGNHTGGWCKGFIKLKKDYMTDMGGARDVADFAVVAASYDVHEAQKSRFQNVRWTNFYLGCLVDNDDCYQQKPTFKIVAIVKASHCIPPKELEFLNQIGQFHGKNFDIDESLEQFTVIIGKNPQPTFVFTDPLVVEVLGSNFEKPHNENFYMLRHPRILRIHMDRSWEDCITMQGLADMAREAKEAPLEGGSQEVRDQVSRFMEKINRARDQDRSSLVSRQTTPRSGTAPSKFLCDKHSVYEDAKPSNRSHPGQKNNGPQFGCGRLHEGSVTVVSAIYTVDRDHCDSNSIS</sequence>
<dbReference type="PROSITE" id="PS50160">
    <property type="entry name" value="DNA_LIGASE_A3"/>
    <property type="match status" value="1"/>
</dbReference>
<reference evidence="8 9" key="1">
    <citation type="journal article" date="2012" name="BMC Genomics">
        <title>Tools to kill: Genome of one of the most destructive plant pathogenic fungi Macrophomina phaseolina.</title>
        <authorList>
            <person name="Islam M.S."/>
            <person name="Haque M.S."/>
            <person name="Islam M.M."/>
            <person name="Emdad E.M."/>
            <person name="Halim A."/>
            <person name="Hossen Q.M.M."/>
            <person name="Hossain M.Z."/>
            <person name="Ahmed B."/>
            <person name="Rahim S."/>
            <person name="Rahman M.S."/>
            <person name="Alam M.M."/>
            <person name="Hou S."/>
            <person name="Wan X."/>
            <person name="Saito J.A."/>
            <person name="Alam M."/>
        </authorList>
    </citation>
    <scope>NUCLEOTIDE SEQUENCE [LARGE SCALE GENOMIC DNA]</scope>
    <source>
        <strain evidence="8 9">MS6</strain>
    </source>
</reference>